<keyword evidence="2" id="KW-0805">Transcription regulation</keyword>
<dbReference type="PANTHER" id="PTHR30537">
    <property type="entry name" value="HTH-TYPE TRANSCRIPTIONAL REGULATOR"/>
    <property type="match status" value="1"/>
</dbReference>
<dbReference type="Pfam" id="PF00126">
    <property type="entry name" value="HTH_1"/>
    <property type="match status" value="1"/>
</dbReference>
<dbReference type="InterPro" id="IPR000847">
    <property type="entry name" value="LysR_HTH_N"/>
</dbReference>
<dbReference type="AlphaFoldDB" id="A0A850LHM2"/>
<keyword evidence="3" id="KW-0238">DNA-binding</keyword>
<dbReference type="InterPro" id="IPR005119">
    <property type="entry name" value="LysR_subst-bd"/>
</dbReference>
<dbReference type="PRINTS" id="PR00039">
    <property type="entry name" value="HTHLYSR"/>
</dbReference>
<dbReference type="Pfam" id="PF03466">
    <property type="entry name" value="LysR_substrate"/>
    <property type="match status" value="1"/>
</dbReference>
<dbReference type="OMA" id="WEAHREI"/>
<feature type="domain" description="HTH lysR-type" evidence="5">
    <location>
        <begin position="1"/>
        <end position="60"/>
    </location>
</feature>
<dbReference type="GO" id="GO:0006351">
    <property type="term" value="P:DNA-templated transcription"/>
    <property type="evidence" value="ECO:0007669"/>
    <property type="project" value="TreeGrafter"/>
</dbReference>
<protein>
    <submittedName>
        <fullName evidence="6">LysR family transcriptional regulator</fullName>
    </submittedName>
</protein>
<dbReference type="PROSITE" id="PS50931">
    <property type="entry name" value="HTH_LYSR"/>
    <property type="match status" value="1"/>
</dbReference>
<dbReference type="GO" id="GO:0043565">
    <property type="term" value="F:sequence-specific DNA binding"/>
    <property type="evidence" value="ECO:0007669"/>
    <property type="project" value="TreeGrafter"/>
</dbReference>
<name>A0A850LHM2_9RHOB</name>
<proteinExistence type="inferred from homology"/>
<evidence type="ECO:0000256" key="2">
    <source>
        <dbReference type="ARBA" id="ARBA00023015"/>
    </source>
</evidence>
<evidence type="ECO:0000259" key="5">
    <source>
        <dbReference type="PROSITE" id="PS50931"/>
    </source>
</evidence>
<dbReference type="InterPro" id="IPR036388">
    <property type="entry name" value="WH-like_DNA-bd_sf"/>
</dbReference>
<comment type="caution">
    <text evidence="6">The sequence shown here is derived from an EMBL/GenBank/DDBJ whole genome shotgun (WGS) entry which is preliminary data.</text>
</comment>
<dbReference type="Gene3D" id="1.10.10.10">
    <property type="entry name" value="Winged helix-like DNA-binding domain superfamily/Winged helix DNA-binding domain"/>
    <property type="match status" value="1"/>
</dbReference>
<evidence type="ECO:0000256" key="1">
    <source>
        <dbReference type="ARBA" id="ARBA00009437"/>
    </source>
</evidence>
<dbReference type="SUPFAM" id="SSF46785">
    <property type="entry name" value="Winged helix' DNA-binding domain"/>
    <property type="match status" value="1"/>
</dbReference>
<keyword evidence="4" id="KW-0804">Transcription</keyword>
<dbReference type="InterPro" id="IPR058163">
    <property type="entry name" value="LysR-type_TF_proteobact-type"/>
</dbReference>
<accession>A0A850LHM2</accession>
<dbReference type="SUPFAM" id="SSF53850">
    <property type="entry name" value="Periplasmic binding protein-like II"/>
    <property type="match status" value="1"/>
</dbReference>
<comment type="similarity">
    <text evidence="1">Belongs to the LysR transcriptional regulatory family.</text>
</comment>
<evidence type="ECO:0000256" key="4">
    <source>
        <dbReference type="ARBA" id="ARBA00023163"/>
    </source>
</evidence>
<dbReference type="PANTHER" id="PTHR30537:SF79">
    <property type="entry name" value="TRANSCRIPTIONAL REGULATOR-RELATED"/>
    <property type="match status" value="1"/>
</dbReference>
<dbReference type="RefSeq" id="WP_011242091.1">
    <property type="nucleotide sequence ID" value="NZ_JABXIY010000023.1"/>
</dbReference>
<evidence type="ECO:0000313" key="6">
    <source>
        <dbReference type="EMBL" id="NVK96975.1"/>
    </source>
</evidence>
<organism evidence="6 7">
    <name type="scientific">Ruegeria pomeroyi</name>
    <dbReference type="NCBI Taxonomy" id="89184"/>
    <lineage>
        <taxon>Bacteria</taxon>
        <taxon>Pseudomonadati</taxon>
        <taxon>Pseudomonadota</taxon>
        <taxon>Alphaproteobacteria</taxon>
        <taxon>Rhodobacterales</taxon>
        <taxon>Roseobacteraceae</taxon>
        <taxon>Ruegeria</taxon>
    </lineage>
</organism>
<dbReference type="Proteomes" id="UP000565723">
    <property type="component" value="Unassembled WGS sequence"/>
</dbReference>
<dbReference type="EMBL" id="JABXIY010000023">
    <property type="protein sequence ID" value="NVK96975.1"/>
    <property type="molecule type" value="Genomic_DNA"/>
</dbReference>
<evidence type="ECO:0000313" key="7">
    <source>
        <dbReference type="Proteomes" id="UP000565723"/>
    </source>
</evidence>
<evidence type="ECO:0000256" key="3">
    <source>
        <dbReference type="ARBA" id="ARBA00023125"/>
    </source>
</evidence>
<dbReference type="FunFam" id="1.10.10.10:FF:000038">
    <property type="entry name" value="Glycine cleavage system transcriptional activator"/>
    <property type="match status" value="1"/>
</dbReference>
<gene>
    <name evidence="6" type="ORF">HW564_08620</name>
</gene>
<reference evidence="6 7" key="1">
    <citation type="journal article" date="2020" name="Proc. Natl. Acad. Sci. U.S.A.">
        <title>Ecological drivers of bacterial community assembly in synthetic phycospheres.</title>
        <authorList>
            <person name="Fu H."/>
            <person name="Uchimiya M."/>
            <person name="Gore J."/>
            <person name="Moran M.A."/>
        </authorList>
    </citation>
    <scope>NUCLEOTIDE SEQUENCE [LARGE SCALE GENOMIC DNA]</scope>
    <source>
        <strain evidence="6">HF-Din03</strain>
    </source>
</reference>
<dbReference type="Gene3D" id="3.40.190.10">
    <property type="entry name" value="Periplasmic binding protein-like II"/>
    <property type="match status" value="2"/>
</dbReference>
<sequence>MTASLTALRAFDAAARNGSFRAAAADLNVTPTAISHHIRGLEDQLGVKLFRREGRDVALTDDGRRLADATNQAFGLLDNAVQSLRRSARKAVRVSAGPIFTARWLMPRISDFWEAHREIELEVVPAIHPGARDRENVDIVIRWDRIADMGRDAVKLLELSPVAIASEDFVAKRGPIDHPKDLLILPLLHQRNHWGWLDWFEAMGVSLADPLYGPIFEDANVLLRGAAEGQGAIIGWLPLIDQDLAEKRVVRVFDERIAPTHGYFVDVQHNSRARVEVRAVEDWLISQS</sequence>
<dbReference type="InterPro" id="IPR036390">
    <property type="entry name" value="WH_DNA-bd_sf"/>
</dbReference>
<dbReference type="GO" id="GO:0003700">
    <property type="term" value="F:DNA-binding transcription factor activity"/>
    <property type="evidence" value="ECO:0007669"/>
    <property type="project" value="InterPro"/>
</dbReference>